<organism evidence="1 2">
    <name type="scientific">Eumeta variegata</name>
    <name type="common">Bagworm moth</name>
    <name type="synonym">Eumeta japonica</name>
    <dbReference type="NCBI Taxonomy" id="151549"/>
    <lineage>
        <taxon>Eukaryota</taxon>
        <taxon>Metazoa</taxon>
        <taxon>Ecdysozoa</taxon>
        <taxon>Arthropoda</taxon>
        <taxon>Hexapoda</taxon>
        <taxon>Insecta</taxon>
        <taxon>Pterygota</taxon>
        <taxon>Neoptera</taxon>
        <taxon>Endopterygota</taxon>
        <taxon>Lepidoptera</taxon>
        <taxon>Glossata</taxon>
        <taxon>Ditrysia</taxon>
        <taxon>Tineoidea</taxon>
        <taxon>Psychidae</taxon>
        <taxon>Oiketicinae</taxon>
        <taxon>Eumeta</taxon>
    </lineage>
</organism>
<dbReference type="AlphaFoldDB" id="A0A4C1Y6K3"/>
<dbReference type="Proteomes" id="UP000299102">
    <property type="component" value="Unassembled WGS sequence"/>
</dbReference>
<keyword evidence="2" id="KW-1185">Reference proteome</keyword>
<evidence type="ECO:0000313" key="1">
    <source>
        <dbReference type="EMBL" id="GBP71861.1"/>
    </source>
</evidence>
<name>A0A4C1Y6K3_EUMVA</name>
<protein>
    <submittedName>
        <fullName evidence="1">Uncharacterized protein</fullName>
    </submittedName>
</protein>
<proteinExistence type="predicted"/>
<evidence type="ECO:0000313" key="2">
    <source>
        <dbReference type="Proteomes" id="UP000299102"/>
    </source>
</evidence>
<reference evidence="1 2" key="1">
    <citation type="journal article" date="2019" name="Commun. Biol.">
        <title>The bagworm genome reveals a unique fibroin gene that provides high tensile strength.</title>
        <authorList>
            <person name="Kono N."/>
            <person name="Nakamura H."/>
            <person name="Ohtoshi R."/>
            <person name="Tomita M."/>
            <person name="Numata K."/>
            <person name="Arakawa K."/>
        </authorList>
    </citation>
    <scope>NUCLEOTIDE SEQUENCE [LARGE SCALE GENOMIC DNA]</scope>
</reference>
<dbReference type="EMBL" id="BGZK01001124">
    <property type="protein sequence ID" value="GBP71861.1"/>
    <property type="molecule type" value="Genomic_DNA"/>
</dbReference>
<comment type="caution">
    <text evidence="1">The sequence shown here is derived from an EMBL/GenBank/DDBJ whole genome shotgun (WGS) entry which is preliminary data.</text>
</comment>
<accession>A0A4C1Y6K3</accession>
<gene>
    <name evidence="1" type="ORF">EVAR_58917_1</name>
</gene>
<sequence>MISRDDSVKRRRLPLFERLLFLRSAQHLHGRKSRRCLRAGGRRDGGARASPVFCSCEAFGVIGKKMRDSIRQTKYSMLHATIISDTATITILRRHAAISDRAQRVCAGRAGGAPDSARCGRFGSPTRKALWPSKLSAVVRRRSAFAAVNTYFGIFVSDFVLRRHSETLERHGRGRSALVGAAAASARAQPVAADRDCVTYAPQLIHCKIEECMKIHAIDGI</sequence>